<proteinExistence type="predicted"/>
<sequence>MGLGAPDDFELFFPFPAGETSCRLPESSETPAAGTDDRKQLTIAEKKIMIVLFRRGRRLGLLVFSTNFNWKCLLI</sequence>
<name>A0ACC0MXX9_RHOML</name>
<dbReference type="EMBL" id="CM046394">
    <property type="protein sequence ID" value="KAI8545775.1"/>
    <property type="molecule type" value="Genomic_DNA"/>
</dbReference>
<protein>
    <submittedName>
        <fullName evidence="1">Uncharacterized protein</fullName>
    </submittedName>
</protein>
<accession>A0ACC0MXX9</accession>
<evidence type="ECO:0000313" key="1">
    <source>
        <dbReference type="EMBL" id="KAI8545775.1"/>
    </source>
</evidence>
<dbReference type="Proteomes" id="UP001062846">
    <property type="component" value="Chromosome 7"/>
</dbReference>
<gene>
    <name evidence="1" type="ORF">RHMOL_Rhmol07G0064400</name>
</gene>
<reference evidence="1" key="1">
    <citation type="submission" date="2022-02" db="EMBL/GenBank/DDBJ databases">
        <title>Plant Genome Project.</title>
        <authorList>
            <person name="Zhang R.-G."/>
        </authorList>
    </citation>
    <scope>NUCLEOTIDE SEQUENCE</scope>
    <source>
        <strain evidence="1">AT1</strain>
    </source>
</reference>
<comment type="caution">
    <text evidence="1">The sequence shown here is derived from an EMBL/GenBank/DDBJ whole genome shotgun (WGS) entry which is preliminary data.</text>
</comment>
<organism evidence="1 2">
    <name type="scientific">Rhododendron molle</name>
    <name type="common">Chinese azalea</name>
    <name type="synonym">Azalea mollis</name>
    <dbReference type="NCBI Taxonomy" id="49168"/>
    <lineage>
        <taxon>Eukaryota</taxon>
        <taxon>Viridiplantae</taxon>
        <taxon>Streptophyta</taxon>
        <taxon>Embryophyta</taxon>
        <taxon>Tracheophyta</taxon>
        <taxon>Spermatophyta</taxon>
        <taxon>Magnoliopsida</taxon>
        <taxon>eudicotyledons</taxon>
        <taxon>Gunneridae</taxon>
        <taxon>Pentapetalae</taxon>
        <taxon>asterids</taxon>
        <taxon>Ericales</taxon>
        <taxon>Ericaceae</taxon>
        <taxon>Ericoideae</taxon>
        <taxon>Rhodoreae</taxon>
        <taxon>Rhododendron</taxon>
    </lineage>
</organism>
<evidence type="ECO:0000313" key="2">
    <source>
        <dbReference type="Proteomes" id="UP001062846"/>
    </source>
</evidence>
<keyword evidence="2" id="KW-1185">Reference proteome</keyword>